<feature type="transmembrane region" description="Helical" evidence="1">
    <location>
        <begin position="156"/>
        <end position="181"/>
    </location>
</feature>
<keyword evidence="3" id="KW-1185">Reference proteome</keyword>
<reference evidence="2 3" key="1">
    <citation type="submission" date="2019-08" db="EMBL/GenBank/DDBJ databases">
        <title>Hyperibacter terrae gen. nov., sp. nov. and Hyperibacter viscosus sp. nov., two new members in the family Rhodospirillaceae isolated from the rhizosphere of Hypericum perforatum.</title>
        <authorList>
            <person name="Noviana Z."/>
        </authorList>
    </citation>
    <scope>NUCLEOTIDE SEQUENCE [LARGE SCALE GENOMIC DNA]</scope>
    <source>
        <strain evidence="2 3">R5913</strain>
    </source>
</reference>
<dbReference type="AlphaFoldDB" id="A0A5J6MD69"/>
<name>A0A5J6MD69_9PROT</name>
<protein>
    <recommendedName>
        <fullName evidence="4">Glycerophosphoryl diester phosphodiesterase membrane domain-containing protein</fullName>
    </recommendedName>
</protein>
<feature type="transmembrane region" description="Helical" evidence="1">
    <location>
        <begin position="236"/>
        <end position="260"/>
    </location>
</feature>
<dbReference type="KEGG" id="htq:FRZ44_01730"/>
<evidence type="ECO:0008006" key="4">
    <source>
        <dbReference type="Google" id="ProtNLM"/>
    </source>
</evidence>
<evidence type="ECO:0000313" key="2">
    <source>
        <dbReference type="EMBL" id="QEX14897.1"/>
    </source>
</evidence>
<dbReference type="Proteomes" id="UP000326202">
    <property type="component" value="Chromosome"/>
</dbReference>
<sequence>MTQGPLGNSPNRRDGPDLNPALLIRDSVLGLRDTNLFLRLAILPAIGMFIAELLLFWCGLTIDIDPTGATPPTARTLLAAFLTYLAYLVFSTLFGINWTRTLLLGPGAVAGFGFQWGLRETRYLLRAAAIALVPAFASMLAIFFVLAIFGQSAITGIAALILVVIYLFVMVRLTLLLPAAALDHPFGLREALGLRGRLAARLLATQILVTLPYLLLLVLFGIVIDHLGLFAAAPYASQFIFLVLNYLFIAVSTGIFAFAFQAILNGRPRGSLTV</sequence>
<organism evidence="2 3">
    <name type="scientific">Hypericibacter terrae</name>
    <dbReference type="NCBI Taxonomy" id="2602015"/>
    <lineage>
        <taxon>Bacteria</taxon>
        <taxon>Pseudomonadati</taxon>
        <taxon>Pseudomonadota</taxon>
        <taxon>Alphaproteobacteria</taxon>
        <taxon>Rhodospirillales</taxon>
        <taxon>Dongiaceae</taxon>
        <taxon>Hypericibacter</taxon>
    </lineage>
</organism>
<proteinExistence type="predicted"/>
<keyword evidence="1" id="KW-0472">Membrane</keyword>
<keyword evidence="1" id="KW-1133">Transmembrane helix</keyword>
<evidence type="ECO:0000313" key="3">
    <source>
        <dbReference type="Proteomes" id="UP000326202"/>
    </source>
</evidence>
<dbReference type="OrthoDB" id="9838227at2"/>
<feature type="transmembrane region" description="Helical" evidence="1">
    <location>
        <begin position="202"/>
        <end position="224"/>
    </location>
</feature>
<feature type="transmembrane region" description="Helical" evidence="1">
    <location>
        <begin position="36"/>
        <end position="57"/>
    </location>
</feature>
<dbReference type="EMBL" id="CP042906">
    <property type="protein sequence ID" value="QEX14897.1"/>
    <property type="molecule type" value="Genomic_DNA"/>
</dbReference>
<gene>
    <name evidence="2" type="ORF">FRZ44_01730</name>
</gene>
<feature type="transmembrane region" description="Helical" evidence="1">
    <location>
        <begin position="130"/>
        <end position="150"/>
    </location>
</feature>
<feature type="transmembrane region" description="Helical" evidence="1">
    <location>
        <begin position="77"/>
        <end position="96"/>
    </location>
</feature>
<feature type="transmembrane region" description="Helical" evidence="1">
    <location>
        <begin position="102"/>
        <end position="118"/>
    </location>
</feature>
<evidence type="ECO:0000256" key="1">
    <source>
        <dbReference type="SAM" id="Phobius"/>
    </source>
</evidence>
<accession>A0A5J6MD69</accession>
<dbReference type="RefSeq" id="WP_151175399.1">
    <property type="nucleotide sequence ID" value="NZ_CP042906.1"/>
</dbReference>
<keyword evidence="1" id="KW-0812">Transmembrane</keyword>